<dbReference type="GO" id="GO:0002020">
    <property type="term" value="F:protease binding"/>
    <property type="evidence" value="ECO:0007669"/>
    <property type="project" value="TreeGrafter"/>
</dbReference>
<comment type="similarity">
    <text evidence="2">Belongs to the protease inhibitor I35 (TIMP) family.</text>
</comment>
<feature type="disulfide bond" evidence="8">
    <location>
        <begin position="181"/>
        <end position="199"/>
    </location>
</feature>
<dbReference type="Pfam" id="PF00965">
    <property type="entry name" value="TIMP"/>
    <property type="match status" value="1"/>
</dbReference>
<evidence type="ECO:0000313" key="11">
    <source>
        <dbReference type="Proteomes" id="UP000694845"/>
    </source>
</evidence>
<dbReference type="OrthoDB" id="9987243at2759"/>
<keyword evidence="6 8" id="KW-1015">Disulfide bond</keyword>
<feature type="chain" id="PRO_5034782337" evidence="9">
    <location>
        <begin position="33"/>
        <end position="231"/>
    </location>
</feature>
<dbReference type="PANTHER" id="PTHR11844:SF33">
    <property type="entry name" value="TISSUE INHIBITOR OF METALLOPROTEINASE"/>
    <property type="match status" value="1"/>
</dbReference>
<dbReference type="GO" id="GO:0005615">
    <property type="term" value="C:extracellular space"/>
    <property type="evidence" value="ECO:0007669"/>
    <property type="project" value="TreeGrafter"/>
</dbReference>
<dbReference type="InterPro" id="IPR008993">
    <property type="entry name" value="TIMP-like_OB-fold"/>
</dbReference>
<dbReference type="RefSeq" id="XP_022098796.1">
    <property type="nucleotide sequence ID" value="XM_022243104.1"/>
</dbReference>
<comment type="subcellular location">
    <subcellularLocation>
        <location evidence="1">Secreted</location>
    </subcellularLocation>
</comment>
<dbReference type="GeneID" id="110983670"/>
<proteinExistence type="inferred from homology"/>
<evidence type="ECO:0000256" key="8">
    <source>
        <dbReference type="PIRSR" id="PIRSR601820-3"/>
    </source>
</evidence>
<reference evidence="12" key="1">
    <citation type="submission" date="2025-08" db="UniProtKB">
        <authorList>
            <consortium name="RefSeq"/>
        </authorList>
    </citation>
    <scope>IDENTIFICATION</scope>
</reference>
<dbReference type="Gene3D" id="3.90.370.10">
    <property type="entry name" value="Tissue inhibitor of metalloproteinase-1. Chain B, domain 1"/>
    <property type="match status" value="1"/>
</dbReference>
<evidence type="ECO:0000259" key="10">
    <source>
        <dbReference type="PROSITE" id="PS50189"/>
    </source>
</evidence>
<feature type="domain" description="NTR" evidence="10">
    <location>
        <begin position="31"/>
        <end position="155"/>
    </location>
</feature>
<feature type="disulfide bond" evidence="8">
    <location>
        <begin position="35"/>
        <end position="129"/>
    </location>
</feature>
<dbReference type="KEGG" id="aplc:110983670"/>
<gene>
    <name evidence="12" type="primary">LOC110983670</name>
</gene>
<dbReference type="OMA" id="GAYLENC"/>
<dbReference type="PANTHER" id="PTHR11844">
    <property type="entry name" value="METALLOPROTEASE INHIBITOR"/>
    <property type="match status" value="1"/>
</dbReference>
<sequence>MMLLTLNGLSLHHPKMLLFCMILPFIMAYAEASECRKHPQQYVCDADFVIKGKILSRTSAQDWLNPKICVARYNVNITAIFKGIQFVATENQYIHGIRESCNEKGGLDIGDKYIITGYQSDNKLKSGDCQWIVKWSSLTKLQQQALIHDAYTDNCDYCQISRFAFRAFNSLQRPEAVGDTCSYDFSSENGQKQRQKMSCLRRGTSQNCSWMRNDLYEKFRNLHALPEILIN</sequence>
<dbReference type="Proteomes" id="UP000694845">
    <property type="component" value="Unplaced"/>
</dbReference>
<feature type="disulfide bond" evidence="8">
    <location>
        <begin position="44"/>
        <end position="155"/>
    </location>
</feature>
<keyword evidence="5 12" id="KW-0646">Protease inhibitor</keyword>
<feature type="signal peptide" evidence="9">
    <location>
        <begin position="1"/>
        <end position="32"/>
    </location>
</feature>
<evidence type="ECO:0000256" key="6">
    <source>
        <dbReference type="ARBA" id="ARBA00023157"/>
    </source>
</evidence>
<evidence type="ECO:0000256" key="5">
    <source>
        <dbReference type="ARBA" id="ARBA00022690"/>
    </source>
</evidence>
<keyword evidence="3" id="KW-0964">Secreted</keyword>
<name>A0A8B7Z627_ACAPL</name>
<keyword evidence="4 12" id="KW-0483">Metalloprotease inhibitor</keyword>
<keyword evidence="7" id="KW-0481">Metalloenzyme inhibitor</keyword>
<dbReference type="InterPro" id="IPR027465">
    <property type="entry name" value="TIMP_C"/>
</dbReference>
<dbReference type="SMART" id="SM00206">
    <property type="entry name" value="NTR"/>
    <property type="match status" value="1"/>
</dbReference>
<dbReference type="GO" id="GO:0031012">
    <property type="term" value="C:extracellular matrix"/>
    <property type="evidence" value="ECO:0007669"/>
    <property type="project" value="TreeGrafter"/>
</dbReference>
<evidence type="ECO:0000313" key="12">
    <source>
        <dbReference type="RefSeq" id="XP_022098796.1"/>
    </source>
</evidence>
<evidence type="ECO:0000256" key="9">
    <source>
        <dbReference type="SAM" id="SignalP"/>
    </source>
</evidence>
<evidence type="ECO:0000256" key="1">
    <source>
        <dbReference type="ARBA" id="ARBA00004613"/>
    </source>
</evidence>
<feature type="disulfide bond" evidence="8">
    <location>
        <begin position="158"/>
        <end position="208"/>
    </location>
</feature>
<evidence type="ECO:0000256" key="2">
    <source>
        <dbReference type="ARBA" id="ARBA00011027"/>
    </source>
</evidence>
<dbReference type="InterPro" id="IPR001820">
    <property type="entry name" value="TIMP"/>
</dbReference>
<dbReference type="InterPro" id="IPR001134">
    <property type="entry name" value="Netrin_domain"/>
</dbReference>
<dbReference type="Gene3D" id="2.40.50.120">
    <property type="match status" value="1"/>
</dbReference>
<accession>A0A8B7Z627</accession>
<dbReference type="SUPFAM" id="SSF50242">
    <property type="entry name" value="TIMP-like"/>
    <property type="match status" value="1"/>
</dbReference>
<evidence type="ECO:0000256" key="3">
    <source>
        <dbReference type="ARBA" id="ARBA00022525"/>
    </source>
</evidence>
<organism evidence="11 12">
    <name type="scientific">Acanthaster planci</name>
    <name type="common">Crown-of-thorns starfish</name>
    <dbReference type="NCBI Taxonomy" id="133434"/>
    <lineage>
        <taxon>Eukaryota</taxon>
        <taxon>Metazoa</taxon>
        <taxon>Echinodermata</taxon>
        <taxon>Eleutherozoa</taxon>
        <taxon>Asterozoa</taxon>
        <taxon>Asteroidea</taxon>
        <taxon>Valvatacea</taxon>
        <taxon>Valvatida</taxon>
        <taxon>Acanthasteridae</taxon>
        <taxon>Acanthaster</taxon>
    </lineage>
</organism>
<evidence type="ECO:0000256" key="7">
    <source>
        <dbReference type="ARBA" id="ARBA00023215"/>
    </source>
</evidence>
<dbReference type="AlphaFoldDB" id="A0A8B7Z627"/>
<evidence type="ECO:0000256" key="4">
    <source>
        <dbReference type="ARBA" id="ARBA00022608"/>
    </source>
</evidence>
<dbReference type="GO" id="GO:0008191">
    <property type="term" value="F:metalloendopeptidase inhibitor activity"/>
    <property type="evidence" value="ECO:0007669"/>
    <property type="project" value="InterPro"/>
</dbReference>
<dbReference type="GO" id="GO:0051045">
    <property type="term" value="P:negative regulation of membrane protein ectodomain proteolysis"/>
    <property type="evidence" value="ECO:0007669"/>
    <property type="project" value="TreeGrafter"/>
</dbReference>
<protein>
    <submittedName>
        <fullName evidence="12">Metalloproteinase inhibitor 2-like</fullName>
    </submittedName>
</protein>
<keyword evidence="9" id="KW-0732">Signal</keyword>
<keyword evidence="11" id="KW-1185">Reference proteome</keyword>
<dbReference type="PROSITE" id="PS50189">
    <property type="entry name" value="NTR"/>
    <property type="match status" value="1"/>
</dbReference>